<reference evidence="2 3" key="1">
    <citation type="submission" date="2021-07" db="EMBL/GenBank/DDBJ databases">
        <authorList>
            <consortium name="Genoscope - CEA"/>
            <person name="William W."/>
        </authorList>
    </citation>
    <scope>NUCLEOTIDE SEQUENCE [LARGE SCALE GENOMIC DNA]</scope>
</reference>
<protein>
    <submittedName>
        <fullName evidence="2">Uncharacterized protein</fullName>
    </submittedName>
</protein>
<feature type="compositionally biased region" description="Basic residues" evidence="1">
    <location>
        <begin position="80"/>
        <end position="95"/>
    </location>
</feature>
<accession>A0A8D9DDY1</accession>
<dbReference type="EMBL" id="LS974621">
    <property type="protein sequence ID" value="CAG7875560.1"/>
    <property type="molecule type" value="Genomic_DNA"/>
</dbReference>
<dbReference type="Gramene" id="A05p20810.2_BraZ1">
    <property type="protein sequence ID" value="A05p20810.2_BraZ1.CDS.1"/>
    <property type="gene ID" value="A05g20810.2_BraZ1"/>
</dbReference>
<dbReference type="Proteomes" id="UP000694005">
    <property type="component" value="Chromosome A05"/>
</dbReference>
<feature type="non-terminal residue" evidence="2">
    <location>
        <position position="1"/>
    </location>
</feature>
<feature type="compositionally biased region" description="Basic residues" evidence="1">
    <location>
        <begin position="162"/>
        <end position="175"/>
    </location>
</feature>
<evidence type="ECO:0000313" key="3">
    <source>
        <dbReference type="Proteomes" id="UP000694005"/>
    </source>
</evidence>
<sequence length="175" mass="20648">IKRVKINIERGTRVVTILHHLHRQKVVTDPTQTANHQNPPGNKTTANEAFQRYYIGSLGLHQLHRLRLCSSIGEYQSPRSHPKPSHQTRRHPHTRKKTLAYTYKRLDTIAGDQHRRRRHGPRVKSQSSTIRRCDIGTNPDMQTQQSQRCRKEINRDTDKQTYKMKHKAKKKKRGW</sequence>
<feature type="compositionally biased region" description="Basic and acidic residues" evidence="1">
    <location>
        <begin position="149"/>
        <end position="161"/>
    </location>
</feature>
<evidence type="ECO:0000313" key="2">
    <source>
        <dbReference type="EMBL" id="CAG7875560.1"/>
    </source>
</evidence>
<evidence type="ECO:0000256" key="1">
    <source>
        <dbReference type="SAM" id="MobiDB-lite"/>
    </source>
</evidence>
<dbReference type="AlphaFoldDB" id="A0A8D9DDY1"/>
<name>A0A8D9DDY1_BRACM</name>
<gene>
    <name evidence="2" type="ORF">BRAPAZ1V2_A05P20810.2</name>
</gene>
<organism evidence="2 3">
    <name type="scientific">Brassica campestris</name>
    <name type="common">Field mustard</name>
    <dbReference type="NCBI Taxonomy" id="3711"/>
    <lineage>
        <taxon>Eukaryota</taxon>
        <taxon>Viridiplantae</taxon>
        <taxon>Streptophyta</taxon>
        <taxon>Embryophyta</taxon>
        <taxon>Tracheophyta</taxon>
        <taxon>Spermatophyta</taxon>
        <taxon>Magnoliopsida</taxon>
        <taxon>eudicotyledons</taxon>
        <taxon>Gunneridae</taxon>
        <taxon>Pentapetalae</taxon>
        <taxon>rosids</taxon>
        <taxon>malvids</taxon>
        <taxon>Brassicales</taxon>
        <taxon>Brassicaceae</taxon>
        <taxon>Brassiceae</taxon>
        <taxon>Brassica</taxon>
    </lineage>
</organism>
<proteinExistence type="predicted"/>
<feature type="region of interest" description="Disordered" evidence="1">
    <location>
        <begin position="112"/>
        <end position="175"/>
    </location>
</feature>
<feature type="region of interest" description="Disordered" evidence="1">
    <location>
        <begin position="74"/>
        <end position="95"/>
    </location>
</feature>